<proteinExistence type="predicted"/>
<dbReference type="Proteomes" id="UP000027265">
    <property type="component" value="Unassembled WGS sequence"/>
</dbReference>
<accession>A0A067QFW9</accession>
<reference evidence="2" key="1">
    <citation type="journal article" date="2014" name="Proc. Natl. Acad. Sci. U.S.A.">
        <title>Extensive sampling of basidiomycete genomes demonstrates inadequacy of the white-rot/brown-rot paradigm for wood decay fungi.</title>
        <authorList>
            <person name="Riley R."/>
            <person name="Salamov A.A."/>
            <person name="Brown D.W."/>
            <person name="Nagy L.G."/>
            <person name="Floudas D."/>
            <person name="Held B.W."/>
            <person name="Levasseur A."/>
            <person name="Lombard V."/>
            <person name="Morin E."/>
            <person name="Otillar R."/>
            <person name="Lindquist E.A."/>
            <person name="Sun H."/>
            <person name="LaButti K.M."/>
            <person name="Schmutz J."/>
            <person name="Jabbour D."/>
            <person name="Luo H."/>
            <person name="Baker S.E."/>
            <person name="Pisabarro A.G."/>
            <person name="Walton J.D."/>
            <person name="Blanchette R.A."/>
            <person name="Henrissat B."/>
            <person name="Martin F."/>
            <person name="Cullen D."/>
            <person name="Hibbett D.S."/>
            <person name="Grigoriev I.V."/>
        </authorList>
    </citation>
    <scope>NUCLEOTIDE SEQUENCE [LARGE SCALE GENOMIC DNA]</scope>
    <source>
        <strain evidence="2">MUCL 33604</strain>
    </source>
</reference>
<evidence type="ECO:0000313" key="1">
    <source>
        <dbReference type="EMBL" id="KDQ61491.1"/>
    </source>
</evidence>
<dbReference type="HOGENOM" id="CLU_1219840_0_0_1"/>
<sequence length="227" mass="25261">MGFADALGQIVVSSIGSMVVPVRSHNPRIPTIVWGSVDTESNYTNSSTGLDLGRKRRRFSRGLSACEPVVRFVKQIGAFVNAFPKTRRRCESCIGPRSLWPTHRSRLWLHLQPNPSRKMKDIPLKRPSYCCSCHSNNPYAPPNTFLLLFPIQLPPPESRKFHLGGHPRRQLNEEVGTPNLAGPSCNGRDLIGRRWVVGVSDRVSSRENGGRPGESVAIVSSCCHSRR</sequence>
<keyword evidence="2" id="KW-1185">Reference proteome</keyword>
<protein>
    <submittedName>
        <fullName evidence="1">Uncharacterized protein</fullName>
    </submittedName>
</protein>
<name>A0A067QFW9_9AGAM</name>
<dbReference type="InParanoid" id="A0A067QFW9"/>
<evidence type="ECO:0000313" key="2">
    <source>
        <dbReference type="Proteomes" id="UP000027265"/>
    </source>
</evidence>
<organism evidence="1 2">
    <name type="scientific">Jaapia argillacea MUCL 33604</name>
    <dbReference type="NCBI Taxonomy" id="933084"/>
    <lineage>
        <taxon>Eukaryota</taxon>
        <taxon>Fungi</taxon>
        <taxon>Dikarya</taxon>
        <taxon>Basidiomycota</taxon>
        <taxon>Agaricomycotina</taxon>
        <taxon>Agaricomycetes</taxon>
        <taxon>Agaricomycetidae</taxon>
        <taxon>Jaapiales</taxon>
        <taxon>Jaapiaceae</taxon>
        <taxon>Jaapia</taxon>
    </lineage>
</organism>
<dbReference type="EMBL" id="KL197712">
    <property type="protein sequence ID" value="KDQ61491.1"/>
    <property type="molecule type" value="Genomic_DNA"/>
</dbReference>
<dbReference type="AlphaFoldDB" id="A0A067QFW9"/>
<gene>
    <name evidence="1" type="ORF">JAAARDRAFT_30935</name>
</gene>